<feature type="region of interest" description="Disordered" evidence="5">
    <location>
        <begin position="1"/>
        <end position="86"/>
    </location>
</feature>
<evidence type="ECO:0000256" key="3">
    <source>
        <dbReference type="ARBA" id="ARBA00023274"/>
    </source>
</evidence>
<evidence type="ECO:0000313" key="7">
    <source>
        <dbReference type="Proteomes" id="UP000821853"/>
    </source>
</evidence>
<evidence type="ECO:0000256" key="1">
    <source>
        <dbReference type="ARBA" id="ARBA00007698"/>
    </source>
</evidence>
<dbReference type="GO" id="GO:1990904">
    <property type="term" value="C:ribonucleoprotein complex"/>
    <property type="evidence" value="ECO:0007669"/>
    <property type="project" value="UniProtKB-KW"/>
</dbReference>
<dbReference type="NCBIfam" id="TIGR01032">
    <property type="entry name" value="rplT_bact"/>
    <property type="match status" value="1"/>
</dbReference>
<keyword evidence="2 4" id="KW-0689">Ribosomal protein</keyword>
<keyword evidence="7" id="KW-1185">Reference proteome</keyword>
<protein>
    <recommendedName>
        <fullName evidence="8">Ribosomal protein L20</fullName>
    </recommendedName>
</protein>
<dbReference type="Pfam" id="PF00453">
    <property type="entry name" value="Ribosomal_L20"/>
    <property type="match status" value="1"/>
</dbReference>
<dbReference type="OrthoDB" id="10251781at2759"/>
<dbReference type="SUPFAM" id="SSF74731">
    <property type="entry name" value="Ribosomal protein L20"/>
    <property type="match status" value="1"/>
</dbReference>
<sequence>MRQIRSFMPPPRYPRRVATESPRRTPGTKEAYSRLSPPAAEQRAYYSLDRRRSGGSERGARRAASNFPPTKSTPAGQATDSPPQHQCVHLAGTSRPAVTRNYSLGGGTPHAATTVTDDAHVARTRIERACGCSHGRALIGRDARRSILTGPRGYWRARVRVAAHDKRRRRTHEVDYTFSPRGKRIVTGPEKCPKGTYTPAATNKVGRSTLCALGGDRFICYLVAATHARGGGDRGIMVFLTAINFGVRVKSGASRFWKRQRIFQLAAHFYGRRRNCYRLAIRSVQKALTHSMVGRRVKRAELGRLWMGRIGAASLEHGISYEPFYINLNKCQVALDRNVLAQLTYTEPRTFKSLATLARFKRSVDAVDQKSVLEEPPEGVFSRGML</sequence>
<dbReference type="InterPro" id="IPR035566">
    <property type="entry name" value="Ribosomal_protein_bL20_C"/>
</dbReference>
<comment type="similarity">
    <text evidence="1 4">Belongs to the bacterial ribosomal protein bL20 family.</text>
</comment>
<evidence type="ECO:0008006" key="8">
    <source>
        <dbReference type="Google" id="ProtNLM"/>
    </source>
</evidence>
<dbReference type="GO" id="GO:0005840">
    <property type="term" value="C:ribosome"/>
    <property type="evidence" value="ECO:0007669"/>
    <property type="project" value="UniProtKB-KW"/>
</dbReference>
<evidence type="ECO:0000256" key="4">
    <source>
        <dbReference type="RuleBase" id="RU000561"/>
    </source>
</evidence>
<dbReference type="InterPro" id="IPR005813">
    <property type="entry name" value="Ribosomal_bL20"/>
</dbReference>
<dbReference type="GO" id="GO:0003735">
    <property type="term" value="F:structural constituent of ribosome"/>
    <property type="evidence" value="ECO:0007669"/>
    <property type="project" value="InterPro"/>
</dbReference>
<organism evidence="6 7">
    <name type="scientific">Haemaphysalis longicornis</name>
    <name type="common">Bush tick</name>
    <dbReference type="NCBI Taxonomy" id="44386"/>
    <lineage>
        <taxon>Eukaryota</taxon>
        <taxon>Metazoa</taxon>
        <taxon>Ecdysozoa</taxon>
        <taxon>Arthropoda</taxon>
        <taxon>Chelicerata</taxon>
        <taxon>Arachnida</taxon>
        <taxon>Acari</taxon>
        <taxon>Parasitiformes</taxon>
        <taxon>Ixodida</taxon>
        <taxon>Ixodoidea</taxon>
        <taxon>Ixodidae</taxon>
        <taxon>Haemaphysalinae</taxon>
        <taxon>Haemaphysalis</taxon>
    </lineage>
</organism>
<dbReference type="PANTHER" id="PTHR10986">
    <property type="entry name" value="39S RIBOSOMAL PROTEIN L20"/>
    <property type="match status" value="1"/>
</dbReference>
<dbReference type="Gene3D" id="1.10.1900.20">
    <property type="entry name" value="Ribosomal protein L20"/>
    <property type="match status" value="1"/>
</dbReference>
<dbReference type="GO" id="GO:0019843">
    <property type="term" value="F:rRNA binding"/>
    <property type="evidence" value="ECO:0007669"/>
    <property type="project" value="InterPro"/>
</dbReference>
<comment type="caution">
    <text evidence="6">The sequence shown here is derived from an EMBL/GenBank/DDBJ whole genome shotgun (WGS) entry which is preliminary data.</text>
</comment>
<dbReference type="Proteomes" id="UP000821853">
    <property type="component" value="Unassembled WGS sequence"/>
</dbReference>
<dbReference type="VEuPathDB" id="VectorBase:HLOH_040547"/>
<feature type="compositionally biased region" description="Polar residues" evidence="5">
    <location>
        <begin position="67"/>
        <end position="84"/>
    </location>
</feature>
<dbReference type="GO" id="GO:0006412">
    <property type="term" value="P:translation"/>
    <property type="evidence" value="ECO:0007669"/>
    <property type="project" value="InterPro"/>
</dbReference>
<dbReference type="AlphaFoldDB" id="A0A9J6GUX9"/>
<proteinExistence type="inferred from homology"/>
<evidence type="ECO:0000256" key="2">
    <source>
        <dbReference type="ARBA" id="ARBA00022980"/>
    </source>
</evidence>
<name>A0A9J6GUX9_HAELO</name>
<dbReference type="Gene3D" id="6.10.160.10">
    <property type="match status" value="1"/>
</dbReference>
<gene>
    <name evidence="6" type="ORF">HPB48_006990</name>
</gene>
<accession>A0A9J6GUX9</accession>
<evidence type="ECO:0000313" key="6">
    <source>
        <dbReference type="EMBL" id="KAH9379290.1"/>
    </source>
</evidence>
<keyword evidence="3 4" id="KW-0687">Ribonucleoprotein</keyword>
<evidence type="ECO:0000256" key="5">
    <source>
        <dbReference type="SAM" id="MobiDB-lite"/>
    </source>
</evidence>
<reference evidence="6 7" key="1">
    <citation type="journal article" date="2020" name="Cell">
        <title>Large-Scale Comparative Analyses of Tick Genomes Elucidate Their Genetic Diversity and Vector Capacities.</title>
        <authorList>
            <consortium name="Tick Genome and Microbiome Consortium (TIGMIC)"/>
            <person name="Jia N."/>
            <person name="Wang J."/>
            <person name="Shi W."/>
            <person name="Du L."/>
            <person name="Sun Y."/>
            <person name="Zhan W."/>
            <person name="Jiang J.F."/>
            <person name="Wang Q."/>
            <person name="Zhang B."/>
            <person name="Ji P."/>
            <person name="Bell-Sakyi L."/>
            <person name="Cui X.M."/>
            <person name="Yuan T.T."/>
            <person name="Jiang B.G."/>
            <person name="Yang W.F."/>
            <person name="Lam T.T."/>
            <person name="Chang Q.C."/>
            <person name="Ding S.J."/>
            <person name="Wang X.J."/>
            <person name="Zhu J.G."/>
            <person name="Ruan X.D."/>
            <person name="Zhao L."/>
            <person name="Wei J.T."/>
            <person name="Ye R.Z."/>
            <person name="Que T.C."/>
            <person name="Du C.H."/>
            <person name="Zhou Y.H."/>
            <person name="Cheng J.X."/>
            <person name="Dai P.F."/>
            <person name="Guo W.B."/>
            <person name="Han X.H."/>
            <person name="Huang E.J."/>
            <person name="Li L.F."/>
            <person name="Wei W."/>
            <person name="Gao Y.C."/>
            <person name="Liu J.Z."/>
            <person name="Shao H.Z."/>
            <person name="Wang X."/>
            <person name="Wang C.C."/>
            <person name="Yang T.C."/>
            <person name="Huo Q.B."/>
            <person name="Li W."/>
            <person name="Chen H.Y."/>
            <person name="Chen S.E."/>
            <person name="Zhou L.G."/>
            <person name="Ni X.B."/>
            <person name="Tian J.H."/>
            <person name="Sheng Y."/>
            <person name="Liu T."/>
            <person name="Pan Y.S."/>
            <person name="Xia L.Y."/>
            <person name="Li J."/>
            <person name="Zhao F."/>
            <person name="Cao W.C."/>
        </authorList>
    </citation>
    <scope>NUCLEOTIDE SEQUENCE [LARGE SCALE GENOMIC DNA]</scope>
    <source>
        <strain evidence="6">HaeL-2018</strain>
    </source>
</reference>
<feature type="compositionally biased region" description="Basic and acidic residues" evidence="5">
    <location>
        <begin position="48"/>
        <end position="60"/>
    </location>
</feature>
<dbReference type="EMBL" id="JABSTR010000009">
    <property type="protein sequence ID" value="KAH9379290.1"/>
    <property type="molecule type" value="Genomic_DNA"/>
</dbReference>
<dbReference type="PRINTS" id="PR00062">
    <property type="entry name" value="RIBOSOMALL20"/>
</dbReference>